<reference evidence="3 4" key="1">
    <citation type="submission" date="2019-11" db="EMBL/GenBank/DDBJ databases">
        <authorList>
            <person name="Jiang L.-Q."/>
        </authorList>
    </citation>
    <scope>NUCLEOTIDE SEQUENCE [LARGE SCALE GENOMIC DNA]</scope>
    <source>
        <strain evidence="3 4">YIM 132087</strain>
    </source>
</reference>
<evidence type="ECO:0000313" key="4">
    <source>
        <dbReference type="Proteomes" id="UP000460221"/>
    </source>
</evidence>
<feature type="region of interest" description="Disordered" evidence="1">
    <location>
        <begin position="163"/>
        <end position="184"/>
    </location>
</feature>
<evidence type="ECO:0000259" key="2">
    <source>
        <dbReference type="Pfam" id="PF01590"/>
    </source>
</evidence>
<dbReference type="Pfam" id="PF01590">
    <property type="entry name" value="GAF"/>
    <property type="match status" value="1"/>
</dbReference>
<dbReference type="SUPFAM" id="SSF55781">
    <property type="entry name" value="GAF domain-like"/>
    <property type="match status" value="1"/>
</dbReference>
<dbReference type="Gene3D" id="3.30.450.40">
    <property type="match status" value="1"/>
</dbReference>
<dbReference type="AlphaFoldDB" id="A0A7K1FKL5"/>
<accession>A0A7K1FKL5</accession>
<dbReference type="InterPro" id="IPR003018">
    <property type="entry name" value="GAF"/>
</dbReference>
<gene>
    <name evidence="3" type="ORF">GIS00_12115</name>
</gene>
<keyword evidence="4" id="KW-1185">Reference proteome</keyword>
<organism evidence="3 4">
    <name type="scientific">Nakamurella alba</name>
    <dbReference type="NCBI Taxonomy" id="2665158"/>
    <lineage>
        <taxon>Bacteria</taxon>
        <taxon>Bacillati</taxon>
        <taxon>Actinomycetota</taxon>
        <taxon>Actinomycetes</taxon>
        <taxon>Nakamurellales</taxon>
        <taxon>Nakamurellaceae</taxon>
        <taxon>Nakamurella</taxon>
    </lineage>
</organism>
<evidence type="ECO:0000256" key="1">
    <source>
        <dbReference type="SAM" id="MobiDB-lite"/>
    </source>
</evidence>
<comment type="caution">
    <text evidence="3">The sequence shown here is derived from an EMBL/GenBank/DDBJ whole genome shotgun (WGS) entry which is preliminary data.</text>
</comment>
<proteinExistence type="predicted"/>
<protein>
    <submittedName>
        <fullName evidence="3">GAF domain-containing protein</fullName>
    </submittedName>
</protein>
<dbReference type="InterPro" id="IPR029016">
    <property type="entry name" value="GAF-like_dom_sf"/>
</dbReference>
<feature type="domain" description="GAF" evidence="2">
    <location>
        <begin position="50"/>
        <end position="157"/>
    </location>
</feature>
<dbReference type="Proteomes" id="UP000460221">
    <property type="component" value="Unassembled WGS sequence"/>
</dbReference>
<sequence length="184" mass="19862">MLQRLRRCSCRRKGAECGLMPARKSGQVSMDTLDPWAEPAPEITDDQMAGQLLHLVRKRFGMDLAWISRFDQGRQVVETVSGELKGQLVTPGFSPALAGPYRVRVVSGDLPAVIPDAKTNPITSALETTRRMGIGAHLAAPLRAGGHLYGTFVLLRDDHRLSTGVHGSGSRSYSRDSKVAGLAG</sequence>
<evidence type="ECO:0000313" key="3">
    <source>
        <dbReference type="EMBL" id="MTD14687.1"/>
    </source>
</evidence>
<name>A0A7K1FKL5_9ACTN</name>
<dbReference type="EMBL" id="WLYK01000004">
    <property type="protein sequence ID" value="MTD14687.1"/>
    <property type="molecule type" value="Genomic_DNA"/>
</dbReference>